<protein>
    <submittedName>
        <fullName evidence="3">Prepilin-type N-terminal cleavage/methylation domain-containing protein</fullName>
    </submittedName>
</protein>
<proteinExistence type="predicted"/>
<keyword evidence="2" id="KW-0472">Membrane</keyword>
<feature type="region of interest" description="Disordered" evidence="1">
    <location>
        <begin position="346"/>
        <end position="369"/>
    </location>
</feature>
<evidence type="ECO:0000313" key="4">
    <source>
        <dbReference type="Proteomes" id="UP001204798"/>
    </source>
</evidence>
<dbReference type="RefSeq" id="WP_259101758.1">
    <property type="nucleotide sequence ID" value="NZ_CP130454.1"/>
</dbReference>
<gene>
    <name evidence="3" type="ORF">M2350_003477</name>
</gene>
<evidence type="ECO:0000256" key="2">
    <source>
        <dbReference type="SAM" id="Phobius"/>
    </source>
</evidence>
<feature type="compositionally biased region" description="Basic and acidic residues" evidence="1">
    <location>
        <begin position="359"/>
        <end position="368"/>
    </location>
</feature>
<feature type="transmembrane region" description="Helical" evidence="2">
    <location>
        <begin position="20"/>
        <end position="40"/>
    </location>
</feature>
<feature type="region of interest" description="Disordered" evidence="1">
    <location>
        <begin position="553"/>
        <end position="580"/>
    </location>
</feature>
<dbReference type="Pfam" id="PF07963">
    <property type="entry name" value="N_methyl"/>
    <property type="match status" value="1"/>
</dbReference>
<feature type="compositionally biased region" description="Basic and acidic residues" evidence="1">
    <location>
        <begin position="553"/>
        <end position="572"/>
    </location>
</feature>
<accession>A0ABT2ESW6</accession>
<name>A0ABT2ESW6_9BACT</name>
<comment type="caution">
    <text evidence="3">The sequence shown here is derived from an EMBL/GenBank/DDBJ whole genome shotgun (WGS) entry which is preliminary data.</text>
</comment>
<reference evidence="3 4" key="1">
    <citation type="submission" date="2022-08" db="EMBL/GenBank/DDBJ databases">
        <title>Bacterial and archaeal communities from various locations to study Microbial Dark Matter (Phase II).</title>
        <authorList>
            <person name="Stepanauskas R."/>
        </authorList>
    </citation>
    <scope>NUCLEOTIDE SEQUENCE [LARGE SCALE GENOMIC DNA]</scope>
    <source>
        <strain evidence="3 4">PD1</strain>
    </source>
</reference>
<evidence type="ECO:0000313" key="3">
    <source>
        <dbReference type="EMBL" id="MCS3921036.1"/>
    </source>
</evidence>
<keyword evidence="4" id="KW-1185">Reference proteome</keyword>
<keyword evidence="2" id="KW-0812">Transmembrane</keyword>
<dbReference type="InterPro" id="IPR012902">
    <property type="entry name" value="N_methyl_site"/>
</dbReference>
<dbReference type="EMBL" id="JANUCP010000008">
    <property type="protein sequence ID" value="MCS3921036.1"/>
    <property type="molecule type" value="Genomic_DNA"/>
</dbReference>
<keyword evidence="2" id="KW-1133">Transmembrane helix</keyword>
<dbReference type="Proteomes" id="UP001204798">
    <property type="component" value="Unassembled WGS sequence"/>
</dbReference>
<dbReference type="InterPro" id="IPR018247">
    <property type="entry name" value="EF_Hand_1_Ca_BS"/>
</dbReference>
<evidence type="ECO:0000256" key="1">
    <source>
        <dbReference type="SAM" id="MobiDB-lite"/>
    </source>
</evidence>
<sequence>MRDRQFGLVWFRHKKGFSIIEVITAVAILGIGIWAIVALFPTGQNIIRRSGLRQMATQLAHEAISDFLAEPAKMPFAIVPFNPADPQIANRPVLLEPADLLTVRYTYNLVWGEILDDGLQQGYPNKRIGLTLVLVDINNDGQPESEWRAVLRFAPALPFPNWDTNGDGQPEIRVYREVRYQPTTRDRNGDGFVNGLDVAEFEFFFAPQSSPVDVYLNVGAGIRPGGLRVLRVSYELEQPVGPIAQVWREVYIVPEGRNQFQLNQPASRILQIVEEFPLVPDNDPQQFPAADDLDNEFVFVGSTLRFASSVPPLGFITQVLGIPLSQNRLGALRADYLIEDIDGDGRFAEDPVDGQDNDGDGRTDEDAGGHWIVETGTTFTPDPTLRQKLNIPAQANVGVFQTTFGGLTLPNIQAIWLEPNNWGTPLTVSPISDLSSGLLILEVSPNQPLSPNQRVRVAYLNQDDWFEQVIASPNDFQPAPPNNQNTSTVLQLFPYEQIRWFVVDINQGLLRFSPLLAGQSLEIRWTAPDGQKLDAVGSLDGRGSLELGKVVRDNRDNDRDGRVDEDPVNGRDDDYDGQVDEDTPIARLDAVQRASILIRLSGQSLWQQAPPRRKGDFVELITIVPPSQPVMH</sequence>
<organism evidence="3 4">
    <name type="scientific">Candidatus Fervidibacter sacchari</name>
    <dbReference type="NCBI Taxonomy" id="1448929"/>
    <lineage>
        <taxon>Bacteria</taxon>
        <taxon>Candidatus Fervidibacterota</taxon>
        <taxon>Candidatus Fervidibacter</taxon>
    </lineage>
</organism>
<dbReference type="NCBIfam" id="TIGR02532">
    <property type="entry name" value="IV_pilin_GFxxxE"/>
    <property type="match status" value="1"/>
</dbReference>
<dbReference type="PROSITE" id="PS00018">
    <property type="entry name" value="EF_HAND_1"/>
    <property type="match status" value="1"/>
</dbReference>